<feature type="compositionally biased region" description="Basic residues" evidence="1">
    <location>
        <begin position="137"/>
        <end position="146"/>
    </location>
</feature>
<dbReference type="EMBL" id="ML012838">
    <property type="protein sequence ID" value="RKO95142.1"/>
    <property type="molecule type" value="Genomic_DNA"/>
</dbReference>
<reference evidence="3" key="1">
    <citation type="journal article" date="2018" name="Nat. Microbiol.">
        <title>Leveraging single-cell genomics to expand the fungal tree of life.</title>
        <authorList>
            <person name="Ahrendt S.R."/>
            <person name="Quandt C.A."/>
            <person name="Ciobanu D."/>
            <person name="Clum A."/>
            <person name="Salamov A."/>
            <person name="Andreopoulos B."/>
            <person name="Cheng J.F."/>
            <person name="Woyke T."/>
            <person name="Pelin A."/>
            <person name="Henrissat B."/>
            <person name="Reynolds N.K."/>
            <person name="Benny G.L."/>
            <person name="Smith M.E."/>
            <person name="James T.Y."/>
            <person name="Grigoriev I.V."/>
        </authorList>
    </citation>
    <scope>NUCLEOTIDE SEQUENCE [LARGE SCALE GENOMIC DNA]</scope>
    <source>
        <strain evidence="3">ATCC 52028</strain>
    </source>
</reference>
<dbReference type="AlphaFoldDB" id="A0A4P9WRA2"/>
<evidence type="ECO:0000256" key="1">
    <source>
        <dbReference type="SAM" id="MobiDB-lite"/>
    </source>
</evidence>
<accession>A0A4P9WRA2</accession>
<sequence>MSDHIGQNHEESEKKGSNEASERLGLVRFSRQGIAHAERTGAVPLRAEQPFVDAGLVEPVAADELADGVAVLVVGETDGARARVADEARESVAAAAACVAAAAAGAPPRLVVRRAPGRPPVLARVVPRPAGRAGRSVPRRPRRRVARGQDPPRGQGAGDPVGV</sequence>
<evidence type="ECO:0000313" key="2">
    <source>
        <dbReference type="EMBL" id="RKO95142.1"/>
    </source>
</evidence>
<feature type="region of interest" description="Disordered" evidence="1">
    <location>
        <begin position="1"/>
        <end position="22"/>
    </location>
</feature>
<dbReference type="Proteomes" id="UP000268535">
    <property type="component" value="Unassembled WGS sequence"/>
</dbReference>
<feature type="compositionally biased region" description="Low complexity" evidence="1">
    <location>
        <begin position="122"/>
        <end position="136"/>
    </location>
</feature>
<evidence type="ECO:0000313" key="3">
    <source>
        <dbReference type="Proteomes" id="UP000268535"/>
    </source>
</evidence>
<feature type="region of interest" description="Disordered" evidence="1">
    <location>
        <begin position="122"/>
        <end position="163"/>
    </location>
</feature>
<gene>
    <name evidence="2" type="ORF">CAUPRSCDRAFT_13118</name>
</gene>
<organism evidence="2 3">
    <name type="scientific">Caulochytrium protostelioides</name>
    <dbReference type="NCBI Taxonomy" id="1555241"/>
    <lineage>
        <taxon>Eukaryota</taxon>
        <taxon>Fungi</taxon>
        <taxon>Fungi incertae sedis</taxon>
        <taxon>Chytridiomycota</taxon>
        <taxon>Chytridiomycota incertae sedis</taxon>
        <taxon>Chytridiomycetes</taxon>
        <taxon>Caulochytriales</taxon>
        <taxon>Caulochytriaceae</taxon>
        <taxon>Caulochytrium</taxon>
    </lineage>
</organism>
<proteinExistence type="predicted"/>
<protein>
    <submittedName>
        <fullName evidence="2">Uncharacterized protein</fullName>
    </submittedName>
</protein>
<name>A0A4P9WRA2_9FUNG</name>